<dbReference type="Proteomes" id="UP000307956">
    <property type="component" value="Unassembled WGS sequence"/>
</dbReference>
<dbReference type="InterPro" id="IPR013324">
    <property type="entry name" value="RNA_pol_sigma_r3/r4-like"/>
</dbReference>
<dbReference type="GO" id="GO:0006352">
    <property type="term" value="P:DNA-templated transcription initiation"/>
    <property type="evidence" value="ECO:0007669"/>
    <property type="project" value="InterPro"/>
</dbReference>
<dbReference type="OrthoDB" id="9780299at2"/>
<dbReference type="Pfam" id="PF08281">
    <property type="entry name" value="Sigma70_r4_2"/>
    <property type="match status" value="1"/>
</dbReference>
<evidence type="ECO:0000313" key="4">
    <source>
        <dbReference type="Proteomes" id="UP000307956"/>
    </source>
</evidence>
<keyword evidence="4" id="KW-1185">Reference proteome</keyword>
<dbReference type="SUPFAM" id="SSF88659">
    <property type="entry name" value="Sigma3 and sigma4 domains of RNA polymerase sigma factors"/>
    <property type="match status" value="1"/>
</dbReference>
<dbReference type="Gene3D" id="1.10.1740.10">
    <property type="match status" value="1"/>
</dbReference>
<evidence type="ECO:0000259" key="2">
    <source>
        <dbReference type="Pfam" id="PF20239"/>
    </source>
</evidence>
<evidence type="ECO:0000259" key="1">
    <source>
        <dbReference type="Pfam" id="PF08281"/>
    </source>
</evidence>
<dbReference type="GO" id="GO:0003677">
    <property type="term" value="F:DNA binding"/>
    <property type="evidence" value="ECO:0007669"/>
    <property type="project" value="InterPro"/>
</dbReference>
<proteinExistence type="predicted"/>
<sequence>MGEYTAGPLQAAIEGICRAEARWVKATLIRLLGDFDLAEAALREAFLAAARQWPCDGLPSSPRAWLVCAGRSRALGRLRERAHLEPALAKLARHIETGAREPEVDADAEFPAEDRLRLIFLCCHPALPAQARVALTLREACGLSTAEVAAAFLTPASTMAQRIARARKRIRALGLPYELPPPGELAGRLELVLQVIHQMFDAGCLASAATAPASADLAIEAIGLGRELAELLPEAEVRGLLALMLLTEAHRPARTTPQGEAVPLAEQDRSRWDALLIAEACVLVDEALGSRGCGRYTLQAAIVAVHAEAACAADTDWAQIVDLYDALLRLAPSPVVELNRAVAVAMRDGSGAGLALLDALLGHGEAGAYGPAQAAQAELCRRLGRIEEACAAYRRALDLSRHAAERRFLARRLQALESAGPVND</sequence>
<dbReference type="Pfam" id="PF20239">
    <property type="entry name" value="DUF6596"/>
    <property type="match status" value="1"/>
</dbReference>
<dbReference type="EMBL" id="SSOD01000012">
    <property type="protein sequence ID" value="THF60189.1"/>
    <property type="molecule type" value="Genomic_DNA"/>
</dbReference>
<dbReference type="InterPro" id="IPR046531">
    <property type="entry name" value="DUF6596"/>
</dbReference>
<organism evidence="3 4">
    <name type="scientific">Pseudothauera rhizosphaerae</name>
    <dbReference type="NCBI Taxonomy" id="2565932"/>
    <lineage>
        <taxon>Bacteria</taxon>
        <taxon>Pseudomonadati</taxon>
        <taxon>Pseudomonadota</taxon>
        <taxon>Betaproteobacteria</taxon>
        <taxon>Rhodocyclales</taxon>
        <taxon>Zoogloeaceae</taxon>
        <taxon>Pseudothauera</taxon>
    </lineage>
</organism>
<name>A0A4S4AP43_9RHOO</name>
<dbReference type="InterPro" id="IPR036388">
    <property type="entry name" value="WH-like_DNA-bd_sf"/>
</dbReference>
<dbReference type="PANTHER" id="PTHR47756:SF2">
    <property type="entry name" value="BLL6612 PROTEIN"/>
    <property type="match status" value="1"/>
</dbReference>
<dbReference type="SUPFAM" id="SSF88946">
    <property type="entry name" value="Sigma2 domain of RNA polymerase sigma factors"/>
    <property type="match status" value="1"/>
</dbReference>
<feature type="domain" description="RNA polymerase sigma factor 70 region 4 type 2" evidence="1">
    <location>
        <begin position="118"/>
        <end position="170"/>
    </location>
</feature>
<comment type="caution">
    <text evidence="3">The sequence shown here is derived from an EMBL/GenBank/DDBJ whole genome shotgun (WGS) entry which is preliminary data.</text>
</comment>
<dbReference type="InterPro" id="IPR013325">
    <property type="entry name" value="RNA_pol_sigma_r2"/>
</dbReference>
<dbReference type="RefSeq" id="WP_136385770.1">
    <property type="nucleotide sequence ID" value="NZ_SSOD01000012.1"/>
</dbReference>
<feature type="domain" description="DUF6596" evidence="2">
    <location>
        <begin position="188"/>
        <end position="287"/>
    </location>
</feature>
<dbReference type="Gene3D" id="1.10.10.10">
    <property type="entry name" value="Winged helix-like DNA-binding domain superfamily/Winged helix DNA-binding domain"/>
    <property type="match status" value="1"/>
</dbReference>
<gene>
    <name evidence="3" type="ORF">E6O51_14790</name>
</gene>
<protein>
    <submittedName>
        <fullName evidence="3">RNA polymerase subunit sigma-24</fullName>
    </submittedName>
</protein>
<evidence type="ECO:0000313" key="3">
    <source>
        <dbReference type="EMBL" id="THF60189.1"/>
    </source>
</evidence>
<accession>A0A4S4AP43</accession>
<reference evidence="3 4" key="1">
    <citation type="submission" date="2019-04" db="EMBL/GenBank/DDBJ databases">
        <title>Azoarcus rhizosphaerae sp. nov. isolated from rhizosphere of Ficus religiosa.</title>
        <authorList>
            <person name="Lin S.-Y."/>
            <person name="Hameed A."/>
            <person name="Hsu Y.-H."/>
            <person name="Young C.-C."/>
        </authorList>
    </citation>
    <scope>NUCLEOTIDE SEQUENCE [LARGE SCALE GENOMIC DNA]</scope>
    <source>
        <strain evidence="3 4">CC-YHH848</strain>
    </source>
</reference>
<dbReference type="GO" id="GO:0016987">
    <property type="term" value="F:sigma factor activity"/>
    <property type="evidence" value="ECO:0007669"/>
    <property type="project" value="InterPro"/>
</dbReference>
<dbReference type="PANTHER" id="PTHR47756">
    <property type="entry name" value="BLL6612 PROTEIN-RELATED"/>
    <property type="match status" value="1"/>
</dbReference>
<dbReference type="InterPro" id="IPR013249">
    <property type="entry name" value="RNA_pol_sigma70_r4_t2"/>
</dbReference>
<dbReference type="AlphaFoldDB" id="A0A4S4AP43"/>